<evidence type="ECO:0000313" key="2">
    <source>
        <dbReference type="EMBL" id="RCS29510.1"/>
    </source>
</evidence>
<reference evidence="2 3" key="1">
    <citation type="submission" date="2018-05" db="EMBL/GenBank/DDBJ databases">
        <title>Draft genome sequence of Rhodanobacter denitrificans Yn1 isolated from gold copper mine.</title>
        <authorList>
            <person name="Yang N."/>
            <person name="Mazhar H.S."/>
            <person name="Rensing C."/>
        </authorList>
    </citation>
    <scope>NUCLEOTIDE SEQUENCE [LARGE SCALE GENOMIC DNA]</scope>
    <source>
        <strain evidence="2 3">Yn1</strain>
    </source>
</reference>
<dbReference type="PANTHER" id="PTHR12697:SF5">
    <property type="entry name" value="DEOXYHYPUSINE HYDROXYLASE"/>
    <property type="match status" value="1"/>
</dbReference>
<dbReference type="EMBL" id="QFWQ01000006">
    <property type="protein sequence ID" value="RCS29510.1"/>
    <property type="molecule type" value="Genomic_DNA"/>
</dbReference>
<keyword evidence="3" id="KW-1185">Reference proteome</keyword>
<dbReference type="Pfam" id="PF13646">
    <property type="entry name" value="HEAT_2"/>
    <property type="match status" value="2"/>
</dbReference>
<proteinExistence type="predicted"/>
<gene>
    <name evidence="2" type="ORF">DEO45_10060</name>
</gene>
<evidence type="ECO:0000256" key="1">
    <source>
        <dbReference type="SAM" id="Phobius"/>
    </source>
</evidence>
<keyword evidence="1" id="KW-0472">Membrane</keyword>
<protein>
    <submittedName>
        <fullName evidence="2">HEAT repeat domain-containing protein</fullName>
    </submittedName>
</protein>
<keyword evidence="1" id="KW-0812">Transmembrane</keyword>
<accession>A0A368KC40</accession>
<sequence length="375" mass="41637">MHFSESSRILGSCAFSAQEGKRMESLANEATVLDVAYWVAALTLLLAFSMLAVIILLRVHAQRRARREKRARLHWAQVLQQVLAGKDVPTRRLGRGEATGFIEAWNAVHESLADPESRRLVPLGHRVGLVEASRHMLRGSYHHRAMAIIALGHLRDRNVFDELASFLGDRSPIVSLCAAHALGQVDPSRGMAMFVPMILKREDWASGSVARILAKNEDGSAARELGNVVLRANDATMGKLVRFLADIDSERAASVIRQLLDNPVDDHVTSVCLQLVNDKRDRERVANLLAASRWHVRMHAVAALGRIGEAADGGRLEPMLADKEWWVRYRAAQAMLALPGMDVAALRQVQQRQRDAYGRDIIDQVLSEYEMGAMA</sequence>
<dbReference type="AlphaFoldDB" id="A0A368KC40"/>
<dbReference type="InterPro" id="IPR016024">
    <property type="entry name" value="ARM-type_fold"/>
</dbReference>
<organism evidence="2 3">
    <name type="scientific">Rhodanobacter denitrificans</name>
    <dbReference type="NCBI Taxonomy" id="666685"/>
    <lineage>
        <taxon>Bacteria</taxon>
        <taxon>Pseudomonadati</taxon>
        <taxon>Pseudomonadota</taxon>
        <taxon>Gammaproteobacteria</taxon>
        <taxon>Lysobacterales</taxon>
        <taxon>Rhodanobacteraceae</taxon>
        <taxon>Rhodanobacter</taxon>
    </lineage>
</organism>
<dbReference type="PANTHER" id="PTHR12697">
    <property type="entry name" value="PBS LYASE HEAT-LIKE PROTEIN"/>
    <property type="match status" value="1"/>
</dbReference>
<keyword evidence="1" id="KW-1133">Transmembrane helix</keyword>
<evidence type="ECO:0000313" key="3">
    <source>
        <dbReference type="Proteomes" id="UP000252387"/>
    </source>
</evidence>
<feature type="transmembrane region" description="Helical" evidence="1">
    <location>
        <begin position="35"/>
        <end position="57"/>
    </location>
</feature>
<dbReference type="Gene3D" id="1.25.10.10">
    <property type="entry name" value="Leucine-rich Repeat Variant"/>
    <property type="match status" value="2"/>
</dbReference>
<dbReference type="GO" id="GO:0016491">
    <property type="term" value="F:oxidoreductase activity"/>
    <property type="evidence" value="ECO:0007669"/>
    <property type="project" value="TreeGrafter"/>
</dbReference>
<dbReference type="Proteomes" id="UP000252387">
    <property type="component" value="Unassembled WGS sequence"/>
</dbReference>
<dbReference type="OrthoDB" id="9801841at2"/>
<dbReference type="SUPFAM" id="SSF48371">
    <property type="entry name" value="ARM repeat"/>
    <property type="match status" value="1"/>
</dbReference>
<comment type="caution">
    <text evidence="2">The sequence shown here is derived from an EMBL/GenBank/DDBJ whole genome shotgun (WGS) entry which is preliminary data.</text>
</comment>
<dbReference type="InterPro" id="IPR011989">
    <property type="entry name" value="ARM-like"/>
</dbReference>
<name>A0A368KC40_9GAMM</name>